<dbReference type="Pfam" id="PF01297">
    <property type="entry name" value="ZnuA"/>
    <property type="match status" value="1"/>
</dbReference>
<dbReference type="SUPFAM" id="SSF53807">
    <property type="entry name" value="Helical backbone' metal receptor"/>
    <property type="match status" value="1"/>
</dbReference>
<evidence type="ECO:0000256" key="5">
    <source>
        <dbReference type="SAM" id="Coils"/>
    </source>
</evidence>
<dbReference type="PANTHER" id="PTHR42953:SF3">
    <property type="entry name" value="HIGH-AFFINITY ZINC UPTAKE SYSTEM PROTEIN ZNUA"/>
    <property type="match status" value="1"/>
</dbReference>
<evidence type="ECO:0000256" key="4">
    <source>
        <dbReference type="RuleBase" id="RU003512"/>
    </source>
</evidence>
<feature type="signal peptide" evidence="6">
    <location>
        <begin position="1"/>
        <end position="23"/>
    </location>
</feature>
<comment type="similarity">
    <text evidence="1 4">Belongs to the bacterial solute-binding protein 9 family.</text>
</comment>
<dbReference type="Gene3D" id="3.40.50.1980">
    <property type="entry name" value="Nitrogenase molybdenum iron protein domain"/>
    <property type="match status" value="2"/>
</dbReference>
<keyword evidence="3 6" id="KW-0732">Signal</keyword>
<accession>A0ABS4CKQ0</accession>
<evidence type="ECO:0000313" key="8">
    <source>
        <dbReference type="Proteomes" id="UP000673375"/>
    </source>
</evidence>
<reference evidence="7 8" key="1">
    <citation type="submission" date="2020-12" db="EMBL/GenBank/DDBJ databases">
        <title>Vagococcus allomyrinae sp. nov. and Enterococcus lavae sp. nov., isolated from the larvae of Allomyrina dichotoma.</title>
        <authorList>
            <person name="Lee S.D."/>
        </authorList>
    </citation>
    <scope>NUCLEOTIDE SEQUENCE [LARGE SCALE GENOMIC DNA]</scope>
    <source>
        <strain evidence="7 8">BWM-S5</strain>
    </source>
</reference>
<dbReference type="PROSITE" id="PS51257">
    <property type="entry name" value="PROKAR_LIPOPROTEIN"/>
    <property type="match status" value="1"/>
</dbReference>
<keyword evidence="5" id="KW-0175">Coiled coil</keyword>
<protein>
    <submittedName>
        <fullName evidence="7">Zinc ABC transporter substrate-binding protein</fullName>
    </submittedName>
</protein>
<evidence type="ECO:0000256" key="2">
    <source>
        <dbReference type="ARBA" id="ARBA00022448"/>
    </source>
</evidence>
<dbReference type="CDD" id="cd01017">
    <property type="entry name" value="AdcA"/>
    <property type="match status" value="1"/>
</dbReference>
<evidence type="ECO:0000256" key="1">
    <source>
        <dbReference type="ARBA" id="ARBA00011028"/>
    </source>
</evidence>
<feature type="chain" id="PRO_5046188874" evidence="6">
    <location>
        <begin position="24"/>
        <end position="319"/>
    </location>
</feature>
<evidence type="ECO:0000313" key="7">
    <source>
        <dbReference type="EMBL" id="MBP1047176.1"/>
    </source>
</evidence>
<dbReference type="PANTHER" id="PTHR42953">
    <property type="entry name" value="HIGH-AFFINITY ZINC UPTAKE SYSTEM PROTEIN ZNUA-RELATED"/>
    <property type="match status" value="1"/>
</dbReference>
<dbReference type="InterPro" id="IPR050492">
    <property type="entry name" value="Bact_metal-bind_prot9"/>
</dbReference>
<comment type="caution">
    <text evidence="7">The sequence shown here is derived from an EMBL/GenBank/DDBJ whole genome shotgun (WGS) entry which is preliminary data.</text>
</comment>
<dbReference type="EMBL" id="JAEDXU010000006">
    <property type="protein sequence ID" value="MBP1047176.1"/>
    <property type="molecule type" value="Genomic_DNA"/>
</dbReference>
<keyword evidence="8" id="KW-1185">Reference proteome</keyword>
<evidence type="ECO:0000256" key="6">
    <source>
        <dbReference type="SAM" id="SignalP"/>
    </source>
</evidence>
<name>A0ABS4CKQ0_9ENTE</name>
<dbReference type="PRINTS" id="PR00691">
    <property type="entry name" value="ADHESINB"/>
</dbReference>
<dbReference type="InterPro" id="IPR006127">
    <property type="entry name" value="ZnuA-like"/>
</dbReference>
<sequence length="319" mass="35505">MKKNFLKYSIGAGVLLLSAAILTACGSKSESGEDSQDGIKVMTTFYPMYNFTEQVVGDEGTVELLIPSGTDAHDFEPSAKDIAKISDSDVFVYNSTEFETWADDILANVDQEQVKVIEASQNIELMEGDAHDHEDDEDHADHDHSHDVDPHVWLDPVLAQKEVEEIRDGLIEKYPDKKEAFEKNAAAYIEKLQELDTEYKEAFANAENKTFVTQHAAFGYLANQYGLTQESISGISPDQEPSPSRLAQLKEFIDEHHVSVIYFEATASSKVAETLAKETGVELSVLQTLESLTEDEQKAGKDYISVMQENLEALKKSIQ</sequence>
<proteinExistence type="inferred from homology"/>
<organism evidence="7 8">
    <name type="scientific">Enterococcus larvae</name>
    <dbReference type="NCBI Taxonomy" id="2794352"/>
    <lineage>
        <taxon>Bacteria</taxon>
        <taxon>Bacillati</taxon>
        <taxon>Bacillota</taxon>
        <taxon>Bacilli</taxon>
        <taxon>Lactobacillales</taxon>
        <taxon>Enterococcaceae</taxon>
        <taxon>Enterococcus</taxon>
    </lineage>
</organism>
<evidence type="ECO:0000256" key="3">
    <source>
        <dbReference type="ARBA" id="ARBA00022729"/>
    </source>
</evidence>
<dbReference type="Proteomes" id="UP000673375">
    <property type="component" value="Unassembled WGS sequence"/>
</dbReference>
<feature type="coiled-coil region" evidence="5">
    <location>
        <begin position="178"/>
        <end position="209"/>
    </location>
</feature>
<dbReference type="InterPro" id="IPR006128">
    <property type="entry name" value="Lipoprotein_PsaA-like"/>
</dbReference>
<dbReference type="RefSeq" id="WP_209557955.1">
    <property type="nucleotide sequence ID" value="NZ_JAEDXU010000006.1"/>
</dbReference>
<gene>
    <name evidence="7" type="ORF">I6N96_12915</name>
</gene>
<dbReference type="PRINTS" id="PR00690">
    <property type="entry name" value="ADHESNFAMILY"/>
</dbReference>
<keyword evidence="2 4" id="KW-0813">Transport</keyword>
<dbReference type="InterPro" id="IPR006129">
    <property type="entry name" value="AdhesinB"/>
</dbReference>